<dbReference type="EMBL" id="DS231615">
    <property type="protein sequence ID" value="EDU41482.1"/>
    <property type="molecule type" value="Genomic_DNA"/>
</dbReference>
<feature type="domain" description="DNA2/NAM7 helicase-like C-terminal" evidence="4">
    <location>
        <begin position="779"/>
        <end position="968"/>
    </location>
</feature>
<dbReference type="InterPro" id="IPR027417">
    <property type="entry name" value="P-loop_NTPase"/>
</dbReference>
<keyword evidence="1" id="KW-0347">Helicase</keyword>
<keyword evidence="1" id="KW-0067">ATP-binding</keyword>
<dbReference type="Pfam" id="PF25396">
    <property type="entry name" value="ZNFX1"/>
    <property type="match status" value="1"/>
</dbReference>
<dbReference type="InParanoid" id="B2VU71"/>
<dbReference type="AlphaFoldDB" id="B2VU71"/>
<dbReference type="GO" id="GO:0004386">
    <property type="term" value="F:helicase activity"/>
    <property type="evidence" value="ECO:0007669"/>
    <property type="project" value="InterPro"/>
</dbReference>
<dbReference type="FunFam" id="3.40.50.300:FF:002468">
    <property type="entry name" value="Suppressor of ascus dominance 3"/>
    <property type="match status" value="1"/>
</dbReference>
<feature type="domain" description="ZNFX1" evidence="5">
    <location>
        <begin position="203"/>
        <end position="310"/>
    </location>
</feature>
<dbReference type="Gene3D" id="3.40.50.300">
    <property type="entry name" value="P-loop containing nucleotide triphosphate hydrolases"/>
    <property type="match status" value="3"/>
</dbReference>
<organism evidence="6 7">
    <name type="scientific">Pyrenophora tritici-repentis (strain Pt-1C-BFP)</name>
    <name type="common">Wheat tan spot fungus</name>
    <name type="synonym">Drechslera tritici-repentis</name>
    <dbReference type="NCBI Taxonomy" id="426418"/>
    <lineage>
        <taxon>Eukaryota</taxon>
        <taxon>Fungi</taxon>
        <taxon>Dikarya</taxon>
        <taxon>Ascomycota</taxon>
        <taxon>Pezizomycotina</taxon>
        <taxon>Dothideomycetes</taxon>
        <taxon>Pleosporomycetidae</taxon>
        <taxon>Pleosporales</taxon>
        <taxon>Pleosporineae</taxon>
        <taxon>Pleosporaceae</taxon>
        <taxon>Pyrenophora</taxon>
    </lineage>
</organism>
<name>B2VU71_PYRTR</name>
<dbReference type="Pfam" id="PF13086">
    <property type="entry name" value="AAA_11"/>
    <property type="match status" value="1"/>
</dbReference>
<dbReference type="SUPFAM" id="SSF52540">
    <property type="entry name" value="P-loop containing nucleoside triphosphate hydrolases"/>
    <property type="match status" value="1"/>
</dbReference>
<feature type="compositionally biased region" description="Polar residues" evidence="2">
    <location>
        <begin position="1"/>
        <end position="11"/>
    </location>
</feature>
<gene>
    <name evidence="6" type="ORF">PTRG_02044</name>
</gene>
<dbReference type="PANTHER" id="PTHR10887">
    <property type="entry name" value="DNA2/NAM7 HELICASE FAMILY"/>
    <property type="match status" value="1"/>
</dbReference>
<sequence length="1256" mass="141286">MTVLEVSQSDNCEPIFMGRGRRSNKANRSGGRSNGTAASRDPRVRPQATSRNLYASLQDTEHHGGEVNADLSERFCRATPFTGSSVPNDNVPASEPVRPNQDIRDYLQLAKKPVISGAWLRKPEIPTSSEVLCVKSDFSNSEQNLIEIEENIRPHKIEGAYENKEDYLRTTYELLREDAIRPLREALDEFRADPFKDEAEYNNQGIGVYDPVYITSVVFSPRGLATRVAFSLGRVKKHVRWEQSKRLVTGTLVALSPTDNAFQTQCALAIVAARPLSALEQNPPEIDLFFARPEDQEIDPMRKYMMVECRTSFFEASRHTLLALQHMMRETFPLSKYLVYAQKEVEPPAYIKHNPYVNLSSLVSMEESAEYENVNVLEDWPTMSSHSLDRSQSKALKRMLTSELAIVQGPPGTGKTFVSVVALQIIRDNLRKEDSPVIVTAQTNHALDQLLRHTSQFEPNYIRLGGRSKDKEIKKRTLFEVRSAISQQKQPGSLKVQANIAMRKLTAQCQLLLAPLEANKGPLDHKLLLSLNLITEEQAASLEMESQCTMGISATENPGILMEQWLGRCIAPCDRPIGPDQFDWGYEEEEDFEVEQLKELEAEAVAQDDDDIEALRGQVTLLSDNYRGTGKGLSNADIQDMLRKSDDMYTIPVVSRGAVYNYFKREVKKKITAAVRGICKQYQDTVDQRKVGQWEEDVCVLRKARIIGCTTTGLAKYRALLSGLRPRICVVEEAAETLEAPITVACLPTLEHLVLVGDHQQLRPHTQVRAFEDEPYFLNLSLFERLVSNDVAFDTLTRQRRMIPEIRRLLYPIYEDTLKDHKMVKDVSNRPPVEGMGGNNSFFFCHEWPESRDANMSAVNTMEAQMLVQFLNYLVLNGVDATKITVLTFYNGQRKHINRELRKLPDLRTVAGIQVVTVDSYQGEENDIVLLSLVRSNRNHSIGFLSSENRACVALSRAKRGFYIFGNAELLACESGTWASVVDIMYRNKKSPVTTGQERRLGYRLPLVCSNHGQKIWCEYPSDFDLIKGGCDKKCEGSLPCGHRCPFTCHPFEHDMINCTQKCSKRVEACGHPCVAECCDPCKCTVCERRSGGVKSTLKPAKNGATSFRAPRSNTRNAVLEDMVLRPGPSAPVTDARTPRMASGPLVDRVTEQWEPYVNGGAQEDDQRVFEMRKEQEARYRAQIRSSTPAAGPSSAGEQLIQISPEKKATVSKNTNLLLDLDFEPLPVQERHDVRRSSADPAVSNVAKSTYINLLD</sequence>
<evidence type="ECO:0000256" key="2">
    <source>
        <dbReference type="SAM" id="MobiDB-lite"/>
    </source>
</evidence>
<dbReference type="InterPro" id="IPR041679">
    <property type="entry name" value="DNA2/NAM7-like_C"/>
</dbReference>
<keyword evidence="1" id="KW-0547">Nucleotide-binding</keyword>
<reference evidence="7" key="1">
    <citation type="journal article" date="2013" name="G3 (Bethesda)">
        <title>Comparative genomics of a plant-pathogenic fungus, Pyrenophora tritici-repentis, reveals transduplication and the impact of repeat elements on pathogenicity and population divergence.</title>
        <authorList>
            <person name="Manning V.A."/>
            <person name="Pandelova I."/>
            <person name="Dhillon B."/>
            <person name="Wilhelm L.J."/>
            <person name="Goodwin S.B."/>
            <person name="Berlin A.M."/>
            <person name="Figueroa M."/>
            <person name="Freitag M."/>
            <person name="Hane J.K."/>
            <person name="Henrissat B."/>
            <person name="Holman W.H."/>
            <person name="Kodira C.D."/>
            <person name="Martin J."/>
            <person name="Oliver R.P."/>
            <person name="Robbertse B."/>
            <person name="Schackwitz W."/>
            <person name="Schwartz D.C."/>
            <person name="Spatafora J.W."/>
            <person name="Turgeon B.G."/>
            <person name="Yandava C."/>
            <person name="Young S."/>
            <person name="Zhou S."/>
            <person name="Zeng Q."/>
            <person name="Grigoriev I.V."/>
            <person name="Ma L.-J."/>
            <person name="Ciuffetti L.M."/>
        </authorList>
    </citation>
    <scope>NUCLEOTIDE SEQUENCE [LARGE SCALE GENOMIC DNA]</scope>
    <source>
        <strain evidence="7">Pt-1C-BFP</strain>
    </source>
</reference>
<proteinExistence type="predicted"/>
<dbReference type="GO" id="GO:0031380">
    <property type="term" value="C:nuclear RNA-directed RNA polymerase complex"/>
    <property type="evidence" value="ECO:0007669"/>
    <property type="project" value="TreeGrafter"/>
</dbReference>
<dbReference type="InterPro" id="IPR045055">
    <property type="entry name" value="DNA2/NAM7-like"/>
</dbReference>
<dbReference type="GO" id="GO:0031048">
    <property type="term" value="P:regulatory ncRNA-mediated heterochromatin formation"/>
    <property type="evidence" value="ECO:0007669"/>
    <property type="project" value="TreeGrafter"/>
</dbReference>
<dbReference type="OrthoDB" id="409395at2759"/>
<feature type="compositionally biased region" description="Polar residues" evidence="2">
    <location>
        <begin position="26"/>
        <end position="37"/>
    </location>
</feature>
<evidence type="ECO:0000313" key="6">
    <source>
        <dbReference type="EMBL" id="EDU41482.1"/>
    </source>
</evidence>
<feature type="region of interest" description="Disordered" evidence="2">
    <location>
        <begin position="1"/>
        <end position="47"/>
    </location>
</feature>
<dbReference type="InterPro" id="IPR057373">
    <property type="entry name" value="ZNFX1"/>
</dbReference>
<dbReference type="OMA" id="EWIMVEA"/>
<feature type="domain" description="DNA2/NAM7 helicase helicase" evidence="3">
    <location>
        <begin position="388"/>
        <end position="765"/>
    </location>
</feature>
<dbReference type="FunFam" id="3.40.50.300:FF:001366">
    <property type="entry name" value="ATP binding protein, putative"/>
    <property type="match status" value="1"/>
</dbReference>
<dbReference type="CDD" id="cd06008">
    <property type="entry name" value="NF-X1-zinc-finger"/>
    <property type="match status" value="1"/>
</dbReference>
<protein>
    <submittedName>
        <fullName evidence="6">Uncharacterized protein</fullName>
    </submittedName>
</protein>
<dbReference type="InterPro" id="IPR047187">
    <property type="entry name" value="SF1_C_Upf1"/>
</dbReference>
<evidence type="ECO:0000259" key="5">
    <source>
        <dbReference type="Pfam" id="PF25396"/>
    </source>
</evidence>
<dbReference type="eggNOG" id="KOG1807">
    <property type="taxonomic scope" value="Eukaryota"/>
</dbReference>
<accession>B2VU71</accession>
<dbReference type="InterPro" id="IPR041677">
    <property type="entry name" value="DNA2/NAM7_AAA_11"/>
</dbReference>
<dbReference type="HOGENOM" id="CLU_001066_2_0_1"/>
<dbReference type="PANTHER" id="PTHR10887:SF341">
    <property type="entry name" value="NFX1-TYPE ZINC FINGER-CONTAINING PROTEIN 1"/>
    <property type="match status" value="1"/>
</dbReference>
<dbReference type="Proteomes" id="UP000001471">
    <property type="component" value="Unassembled WGS sequence"/>
</dbReference>
<dbReference type="CDD" id="cd18808">
    <property type="entry name" value="SF1_C_Upf1"/>
    <property type="match status" value="1"/>
</dbReference>
<evidence type="ECO:0000256" key="1">
    <source>
        <dbReference type="ARBA" id="ARBA00022806"/>
    </source>
</evidence>
<dbReference type="Pfam" id="PF13087">
    <property type="entry name" value="AAA_12"/>
    <property type="match status" value="1"/>
</dbReference>
<keyword evidence="1" id="KW-0378">Hydrolase</keyword>
<evidence type="ECO:0000313" key="7">
    <source>
        <dbReference type="Proteomes" id="UP000001471"/>
    </source>
</evidence>
<evidence type="ECO:0000259" key="4">
    <source>
        <dbReference type="Pfam" id="PF13087"/>
    </source>
</evidence>
<evidence type="ECO:0000259" key="3">
    <source>
        <dbReference type="Pfam" id="PF13086"/>
    </source>
</evidence>